<dbReference type="EMBL" id="KV427679">
    <property type="protein sequence ID" value="KZT00710.1"/>
    <property type="molecule type" value="Genomic_DNA"/>
</dbReference>
<dbReference type="InterPro" id="IPR015063">
    <property type="entry name" value="USP8_dimer"/>
</dbReference>
<sequence length="100" mass="11367">MDVSGSSHYVHGNRPASISELATRAQDIFWDPNKGLKHWLRTAEKARRTAEQLVKDGDYENAFVNYAKAATVVLEKIPTHRDYSVLLTPDQRKNLDMVVL</sequence>
<dbReference type="AlphaFoldDB" id="A0A165BC34"/>
<reference evidence="2 3" key="1">
    <citation type="journal article" date="2016" name="Mol. Biol. Evol.">
        <title>Comparative Genomics of Early-Diverging Mushroom-Forming Fungi Provides Insights into the Origins of Lignocellulose Decay Capabilities.</title>
        <authorList>
            <person name="Nagy L.G."/>
            <person name="Riley R."/>
            <person name="Tritt A."/>
            <person name="Adam C."/>
            <person name="Daum C."/>
            <person name="Floudas D."/>
            <person name="Sun H."/>
            <person name="Yadav J.S."/>
            <person name="Pangilinan J."/>
            <person name="Larsson K.H."/>
            <person name="Matsuura K."/>
            <person name="Barry K."/>
            <person name="Labutti K."/>
            <person name="Kuo R."/>
            <person name="Ohm R.A."/>
            <person name="Bhattacharya S.S."/>
            <person name="Shirouzu T."/>
            <person name="Yoshinaga Y."/>
            <person name="Martin F.M."/>
            <person name="Grigoriev I.V."/>
            <person name="Hibbett D.S."/>
        </authorList>
    </citation>
    <scope>NUCLEOTIDE SEQUENCE [LARGE SCALE GENOMIC DNA]</scope>
    <source>
        <strain evidence="2 3">93-53</strain>
    </source>
</reference>
<dbReference type="STRING" id="1314785.A0A165BC34"/>
<dbReference type="SUPFAM" id="SSF140856">
    <property type="entry name" value="USP8 N-terminal domain-like"/>
    <property type="match status" value="1"/>
</dbReference>
<dbReference type="Proteomes" id="UP000076871">
    <property type="component" value="Unassembled WGS sequence"/>
</dbReference>
<gene>
    <name evidence="2" type="ORF">LAESUDRAFT_529647</name>
</gene>
<dbReference type="RefSeq" id="XP_040758450.1">
    <property type="nucleotide sequence ID" value="XM_040902832.1"/>
</dbReference>
<accession>A0A165BC34</accession>
<dbReference type="GeneID" id="63819863"/>
<dbReference type="OrthoDB" id="2965483at2759"/>
<proteinExistence type="predicted"/>
<evidence type="ECO:0000313" key="2">
    <source>
        <dbReference type="EMBL" id="KZT00710.1"/>
    </source>
</evidence>
<evidence type="ECO:0000259" key="1">
    <source>
        <dbReference type="Pfam" id="PF08969"/>
    </source>
</evidence>
<dbReference type="InParanoid" id="A0A165BC34"/>
<feature type="domain" description="USP8 dimerisation" evidence="1">
    <location>
        <begin position="17"/>
        <end position="84"/>
    </location>
</feature>
<dbReference type="Pfam" id="PF08969">
    <property type="entry name" value="USP8_dimer"/>
    <property type="match status" value="1"/>
</dbReference>
<dbReference type="Gene3D" id="1.20.58.80">
    <property type="entry name" value="Phosphotransferase system, lactose/cellobiose-type IIA subunit"/>
    <property type="match status" value="1"/>
</dbReference>
<name>A0A165BC34_9APHY</name>
<evidence type="ECO:0000313" key="3">
    <source>
        <dbReference type="Proteomes" id="UP000076871"/>
    </source>
</evidence>
<keyword evidence="3" id="KW-1185">Reference proteome</keyword>
<protein>
    <recommendedName>
        <fullName evidence="1">USP8 dimerisation domain-containing protein</fullName>
    </recommendedName>
</protein>
<organism evidence="2 3">
    <name type="scientific">Laetiporus sulphureus 93-53</name>
    <dbReference type="NCBI Taxonomy" id="1314785"/>
    <lineage>
        <taxon>Eukaryota</taxon>
        <taxon>Fungi</taxon>
        <taxon>Dikarya</taxon>
        <taxon>Basidiomycota</taxon>
        <taxon>Agaricomycotina</taxon>
        <taxon>Agaricomycetes</taxon>
        <taxon>Polyporales</taxon>
        <taxon>Laetiporus</taxon>
    </lineage>
</organism>